<evidence type="ECO:0000256" key="5">
    <source>
        <dbReference type="ARBA" id="ARBA00023136"/>
    </source>
</evidence>
<feature type="transmembrane region" description="Helical" evidence="7">
    <location>
        <begin position="67"/>
        <end position="87"/>
    </location>
</feature>
<feature type="transmembrane region" description="Helical" evidence="7">
    <location>
        <begin position="122"/>
        <end position="142"/>
    </location>
</feature>
<dbReference type="GO" id="GO:0000137">
    <property type="term" value="C:Golgi cis cisterna"/>
    <property type="evidence" value="ECO:0007669"/>
    <property type="project" value="TreeGrafter"/>
</dbReference>
<reference evidence="8" key="1">
    <citation type="submission" date="2021-03" db="EMBL/GenBank/DDBJ databases">
        <title>Draft genome sequence of rust myrtle Austropuccinia psidii MF-1, a brazilian biotype.</title>
        <authorList>
            <person name="Quecine M.C."/>
            <person name="Pachon D.M.R."/>
            <person name="Bonatelli M.L."/>
            <person name="Correr F.H."/>
            <person name="Franceschini L.M."/>
            <person name="Leite T.F."/>
            <person name="Margarido G.R.A."/>
            <person name="Almeida C.A."/>
            <person name="Ferrarezi J.A."/>
            <person name="Labate C.A."/>
        </authorList>
    </citation>
    <scope>NUCLEOTIDE SEQUENCE</scope>
    <source>
        <strain evidence="8">MF-1</strain>
    </source>
</reference>
<evidence type="ECO:0000256" key="1">
    <source>
        <dbReference type="ARBA" id="ARBA00004653"/>
    </source>
</evidence>
<dbReference type="GO" id="GO:0005783">
    <property type="term" value="C:endoplasmic reticulum"/>
    <property type="evidence" value="ECO:0007669"/>
    <property type="project" value="TreeGrafter"/>
</dbReference>
<evidence type="ECO:0000256" key="6">
    <source>
        <dbReference type="ARBA" id="ARBA00025799"/>
    </source>
</evidence>
<dbReference type="Proteomes" id="UP000765509">
    <property type="component" value="Unassembled WGS sequence"/>
</dbReference>
<dbReference type="GO" id="GO:0000139">
    <property type="term" value="C:Golgi membrane"/>
    <property type="evidence" value="ECO:0007669"/>
    <property type="project" value="UniProtKB-SubCell"/>
</dbReference>
<keyword evidence="9" id="KW-1185">Reference proteome</keyword>
<keyword evidence="5 7" id="KW-0472">Membrane</keyword>
<comment type="subcellular location">
    <subcellularLocation>
        <location evidence="1">Golgi apparatus membrane</location>
        <topology evidence="1">Multi-pass membrane protein</topology>
    </subcellularLocation>
</comment>
<comment type="similarity">
    <text evidence="6">Belongs to the GOT1 family.</text>
</comment>
<evidence type="ECO:0000313" key="9">
    <source>
        <dbReference type="Proteomes" id="UP000765509"/>
    </source>
</evidence>
<dbReference type="OrthoDB" id="204784at2759"/>
<name>A0A9Q3E0F8_9BASI</name>
<evidence type="ECO:0000313" key="8">
    <source>
        <dbReference type="EMBL" id="MBW0513615.1"/>
    </source>
</evidence>
<keyword evidence="3 7" id="KW-1133">Transmembrane helix</keyword>
<protein>
    <recommendedName>
        <fullName evidence="10">Vesicle transport protein GOT1B</fullName>
    </recommendedName>
</protein>
<dbReference type="PANTHER" id="PTHR21493">
    <property type="entry name" value="CGI-141-RELATED/LIPASE CONTAINING PROTEIN"/>
    <property type="match status" value="1"/>
</dbReference>
<dbReference type="Pfam" id="PF04178">
    <property type="entry name" value="Got1"/>
    <property type="match status" value="1"/>
</dbReference>
<evidence type="ECO:0000256" key="7">
    <source>
        <dbReference type="SAM" id="Phobius"/>
    </source>
</evidence>
<organism evidence="8 9">
    <name type="scientific">Austropuccinia psidii MF-1</name>
    <dbReference type="NCBI Taxonomy" id="1389203"/>
    <lineage>
        <taxon>Eukaryota</taxon>
        <taxon>Fungi</taxon>
        <taxon>Dikarya</taxon>
        <taxon>Basidiomycota</taxon>
        <taxon>Pucciniomycotina</taxon>
        <taxon>Pucciniomycetes</taxon>
        <taxon>Pucciniales</taxon>
        <taxon>Sphaerophragmiaceae</taxon>
        <taxon>Austropuccinia</taxon>
    </lineage>
</organism>
<feature type="transmembrane region" description="Helical" evidence="7">
    <location>
        <begin position="93"/>
        <end position="110"/>
    </location>
</feature>
<evidence type="ECO:0000256" key="4">
    <source>
        <dbReference type="ARBA" id="ARBA00023034"/>
    </source>
</evidence>
<comment type="caution">
    <text evidence="8">The sequence shown here is derived from an EMBL/GenBank/DDBJ whole genome shotgun (WGS) entry which is preliminary data.</text>
</comment>
<proteinExistence type="inferred from homology"/>
<evidence type="ECO:0008006" key="10">
    <source>
        <dbReference type="Google" id="ProtNLM"/>
    </source>
</evidence>
<dbReference type="PANTHER" id="PTHR21493:SF9">
    <property type="entry name" value="GOLGI TRANSPORT PROTEIN 1-RELATED"/>
    <property type="match status" value="1"/>
</dbReference>
<sequence>MISKILEGKRKHFKGDFSSFWKVPEENKSKLQKERKISFENFVWLGSESHFLSCPKMAIWLTDTQKIGVGISSAGLMFLMLGSMLFFDGPLLALGNILFLTGMTCVIGPQKTYHFFARKNKIRGTLCFLGGILLVFLKYPFFGILIEMFGFLNLFGDFFPVILSFLRQMPVIGRFLSLPYIRGFTDRLAGVRQSPV</sequence>
<keyword evidence="2 7" id="KW-0812">Transmembrane</keyword>
<keyword evidence="4" id="KW-0333">Golgi apparatus</keyword>
<dbReference type="InterPro" id="IPR045176">
    <property type="entry name" value="Got1"/>
</dbReference>
<dbReference type="InterPro" id="IPR007305">
    <property type="entry name" value="Vesicle_transpt_Got1/SFT2"/>
</dbReference>
<dbReference type="GO" id="GO:0042147">
    <property type="term" value="P:retrograde transport, endosome to Golgi"/>
    <property type="evidence" value="ECO:0007669"/>
    <property type="project" value="InterPro"/>
</dbReference>
<evidence type="ECO:0000256" key="3">
    <source>
        <dbReference type="ARBA" id="ARBA00022989"/>
    </source>
</evidence>
<dbReference type="GO" id="GO:0030134">
    <property type="term" value="C:COPII-coated ER to Golgi transport vesicle"/>
    <property type="evidence" value="ECO:0007669"/>
    <property type="project" value="TreeGrafter"/>
</dbReference>
<evidence type="ECO:0000256" key="2">
    <source>
        <dbReference type="ARBA" id="ARBA00022692"/>
    </source>
</evidence>
<dbReference type="AlphaFoldDB" id="A0A9Q3E0F8"/>
<dbReference type="EMBL" id="AVOT02023545">
    <property type="protein sequence ID" value="MBW0513615.1"/>
    <property type="molecule type" value="Genomic_DNA"/>
</dbReference>
<gene>
    <name evidence="8" type="ORF">O181_053330</name>
</gene>
<dbReference type="GO" id="GO:0006888">
    <property type="term" value="P:endoplasmic reticulum to Golgi vesicle-mediated transport"/>
    <property type="evidence" value="ECO:0007669"/>
    <property type="project" value="InterPro"/>
</dbReference>
<accession>A0A9Q3E0F8</accession>
<dbReference type="GO" id="GO:0005829">
    <property type="term" value="C:cytosol"/>
    <property type="evidence" value="ECO:0007669"/>
    <property type="project" value="GOC"/>
</dbReference>